<sequence>MNAADPSSVEPPVVDPQPRSALTDSPWFWAYLFGTAALIALFFAGGKFGPRQAQIEREYQSRTRAAQQLNGQEPSIKLSTPEQTMVTLEPLWYLLAVVTVIGWFLFWRSRRATNSSPLSSTPASSHHVDSGQ</sequence>
<protein>
    <submittedName>
        <fullName evidence="2">Uncharacterized protein</fullName>
    </submittedName>
</protein>
<dbReference type="RefSeq" id="WP_145085055.1">
    <property type="nucleotide sequence ID" value="NZ_CP036274.1"/>
</dbReference>
<dbReference type="KEGG" id="aagg:ETAA8_07580"/>
<dbReference type="EMBL" id="CP036274">
    <property type="protein sequence ID" value="QDU25688.1"/>
    <property type="molecule type" value="Genomic_DNA"/>
</dbReference>
<keyword evidence="1" id="KW-0812">Transmembrane</keyword>
<proteinExistence type="predicted"/>
<name>A0A517Y624_9BACT</name>
<feature type="transmembrane region" description="Helical" evidence="1">
    <location>
        <begin position="90"/>
        <end position="107"/>
    </location>
</feature>
<accession>A0A517Y624</accession>
<dbReference type="OrthoDB" id="280273at2"/>
<keyword evidence="1" id="KW-0472">Membrane</keyword>
<keyword evidence="3" id="KW-1185">Reference proteome</keyword>
<feature type="transmembrane region" description="Helical" evidence="1">
    <location>
        <begin position="27"/>
        <end position="45"/>
    </location>
</feature>
<reference evidence="2 3" key="1">
    <citation type="submission" date="2019-02" db="EMBL/GenBank/DDBJ databases">
        <title>Deep-cultivation of Planctomycetes and their phenomic and genomic characterization uncovers novel biology.</title>
        <authorList>
            <person name="Wiegand S."/>
            <person name="Jogler M."/>
            <person name="Boedeker C."/>
            <person name="Pinto D."/>
            <person name="Vollmers J."/>
            <person name="Rivas-Marin E."/>
            <person name="Kohn T."/>
            <person name="Peeters S.H."/>
            <person name="Heuer A."/>
            <person name="Rast P."/>
            <person name="Oberbeckmann S."/>
            <person name="Bunk B."/>
            <person name="Jeske O."/>
            <person name="Meyerdierks A."/>
            <person name="Storesund J.E."/>
            <person name="Kallscheuer N."/>
            <person name="Luecker S."/>
            <person name="Lage O.M."/>
            <person name="Pohl T."/>
            <person name="Merkel B.J."/>
            <person name="Hornburger P."/>
            <person name="Mueller R.-W."/>
            <person name="Bruemmer F."/>
            <person name="Labrenz M."/>
            <person name="Spormann A.M."/>
            <person name="Op den Camp H."/>
            <person name="Overmann J."/>
            <person name="Amann R."/>
            <person name="Jetten M.S.M."/>
            <person name="Mascher T."/>
            <person name="Medema M.H."/>
            <person name="Devos D.P."/>
            <person name="Kaster A.-K."/>
            <person name="Ovreas L."/>
            <person name="Rohde M."/>
            <person name="Galperin M.Y."/>
            <person name="Jogler C."/>
        </authorList>
    </citation>
    <scope>NUCLEOTIDE SEQUENCE [LARGE SCALE GENOMIC DNA]</scope>
    <source>
        <strain evidence="2 3">ETA_A8</strain>
    </source>
</reference>
<gene>
    <name evidence="2" type="ORF">ETAA8_07580</name>
</gene>
<organism evidence="2 3">
    <name type="scientific">Anatilimnocola aggregata</name>
    <dbReference type="NCBI Taxonomy" id="2528021"/>
    <lineage>
        <taxon>Bacteria</taxon>
        <taxon>Pseudomonadati</taxon>
        <taxon>Planctomycetota</taxon>
        <taxon>Planctomycetia</taxon>
        <taxon>Pirellulales</taxon>
        <taxon>Pirellulaceae</taxon>
        <taxon>Anatilimnocola</taxon>
    </lineage>
</organism>
<keyword evidence="1" id="KW-1133">Transmembrane helix</keyword>
<evidence type="ECO:0000256" key="1">
    <source>
        <dbReference type="SAM" id="Phobius"/>
    </source>
</evidence>
<evidence type="ECO:0000313" key="2">
    <source>
        <dbReference type="EMBL" id="QDU25688.1"/>
    </source>
</evidence>
<evidence type="ECO:0000313" key="3">
    <source>
        <dbReference type="Proteomes" id="UP000315017"/>
    </source>
</evidence>
<dbReference type="Proteomes" id="UP000315017">
    <property type="component" value="Chromosome"/>
</dbReference>
<dbReference type="AlphaFoldDB" id="A0A517Y624"/>